<gene>
    <name evidence="11" type="ORF">TSUD_400530</name>
</gene>
<dbReference type="FunFam" id="1.10.340.70:FF:000001">
    <property type="entry name" value="Retrovirus-related Pol polyprotein from transposon gypsy-like Protein"/>
    <property type="match status" value="1"/>
</dbReference>
<dbReference type="PROSITE" id="PS50878">
    <property type="entry name" value="RT_POL"/>
    <property type="match status" value="1"/>
</dbReference>
<dbReference type="CDD" id="cd09274">
    <property type="entry name" value="RNase_HI_RT_Ty3"/>
    <property type="match status" value="1"/>
</dbReference>
<evidence type="ECO:0000256" key="3">
    <source>
        <dbReference type="ARBA" id="ARBA00022695"/>
    </source>
</evidence>
<dbReference type="InterPro" id="IPR041577">
    <property type="entry name" value="RT_RNaseH_2"/>
</dbReference>
<dbReference type="SUPFAM" id="SSF50630">
    <property type="entry name" value="Acid proteases"/>
    <property type="match status" value="1"/>
</dbReference>
<dbReference type="Pfam" id="PF17919">
    <property type="entry name" value="RT_RNaseH_2"/>
    <property type="match status" value="1"/>
</dbReference>
<keyword evidence="7" id="KW-0695">RNA-directed DNA polymerase</keyword>
<dbReference type="Gene3D" id="1.10.340.70">
    <property type="match status" value="1"/>
</dbReference>
<keyword evidence="12" id="KW-1185">Reference proteome</keyword>
<dbReference type="GO" id="GO:0004519">
    <property type="term" value="F:endonuclease activity"/>
    <property type="evidence" value="ECO:0007669"/>
    <property type="project" value="UniProtKB-KW"/>
</dbReference>
<name>A0A2Z6P6S3_TRISU</name>
<dbReference type="InterPro" id="IPR041588">
    <property type="entry name" value="Integrase_H2C2"/>
</dbReference>
<sequence length="1024" mass="116666">MMMLQLTDEEGEPMEPDSPEIEEQISTGDTSLHHLSLNAMKGSTGMGIIKFTGTICNIEVQVLVHGGSSDTYLQPCIAQFLKVLIETTPSFQVLVGNSESLTVEGIVRKLQLQVQGHELIVPAYLLPVAGADLILGLSWLATLGPHIADYAALTLKFYQNGKFITLRELAILLHTYKKVFQTPTGLPPTRSQDHDIPLQVGTMPVKVKPYRYPHSQKEQIEKMVHEMLEQGIIRPSNSPFSSPIILVKKKDGSWRFCTDYRPLNKVTIKDSFPMPTVDELLDELHGAQYFSKLDLRSGYHQILIKPEDCYKTAFRTHHGHYEWLVMPFGLTNAPATFQSLMNTIFQAALRKFVLVFFDDILIYSPSWNCHLQHLEWVLQILEQYELFAKLSKCSFGQKEVDYLGHIVSGSGVYMHAEKIKDVLAWPKPSNVKQLRRFIGLTGYYRRFIKAYAQIACPLTDLLRKDAFVWKHEAETAFQSLKQAVTSAPVLGLPNFSEPFTLETDASGRGIGAVLGQQGHPIAYFSKKLSPRRQKQSAYIRELIAITKALAKFRHYLLGNRFVIKTDQKSLKSLLDQSLQTPEQQAWLHKFIGFDFQIEYKPGKDNIPADALSRMFMLAWSEPKNKFLQELQVALEKDSDMQQQMRSCLHQAEAKPEYTEFHTSHICGHAGFHRTLDRIQAQFHWKRMREDIKEYVQQCTICQQAKTVNRNPAGLLHPLPIPNQGTSLAMSTTYHPQSYGQSEALNKSFHNSPGMTPFKALYGIEAPTLIRSVVQTSDPPSVREQLTQRDVIMDQLKQNLMRAQQVMKHQADKKRKDVEFKVGDKVLVRLQPYRQHSAALRKNQKLSMRSSKNGYWWWRAYPLRAAQPAVHDEWLPATGASRAHACAPRAVTRLYIVERRGLPSPQSRFINTELGIGVSYSNLQQMDLPPSAKIHLVFHVAQLKTFKVEWLCRVVANPQVLVQWGNEANAEVKWEDYNEMQANDPELNLEDKVEFKGGGIVMKGIMGIEKREVTQHKSTQLTWRG</sequence>
<reference evidence="12" key="1">
    <citation type="journal article" date="2017" name="Front. Plant Sci.">
        <title>Climate Clever Clovers: New Paradigm to Reduce the Environmental Footprint of Ruminants by Breeding Low Methanogenic Forages Utilizing Haplotype Variation.</title>
        <authorList>
            <person name="Kaur P."/>
            <person name="Appels R."/>
            <person name="Bayer P.E."/>
            <person name="Keeble-Gagnere G."/>
            <person name="Wang J."/>
            <person name="Hirakawa H."/>
            <person name="Shirasawa K."/>
            <person name="Vercoe P."/>
            <person name="Stefanova K."/>
            <person name="Durmic Z."/>
            <person name="Nichols P."/>
            <person name="Revell C."/>
            <person name="Isobe S.N."/>
            <person name="Edwards D."/>
            <person name="Erskine W."/>
        </authorList>
    </citation>
    <scope>NUCLEOTIDE SEQUENCE [LARGE SCALE GENOMIC DNA]</scope>
    <source>
        <strain evidence="12">cv. Daliak</strain>
    </source>
</reference>
<keyword evidence="6" id="KW-0378">Hydrolase</keyword>
<dbReference type="GO" id="GO:0003964">
    <property type="term" value="F:RNA-directed DNA polymerase activity"/>
    <property type="evidence" value="ECO:0007669"/>
    <property type="project" value="UniProtKB-KW"/>
</dbReference>
<dbReference type="InterPro" id="IPR043502">
    <property type="entry name" value="DNA/RNA_pol_sf"/>
</dbReference>
<feature type="domain" description="Reverse transcriptase" evidence="10">
    <location>
        <begin position="228"/>
        <end position="407"/>
    </location>
</feature>
<dbReference type="CDD" id="cd00303">
    <property type="entry name" value="retropepsin_like"/>
    <property type="match status" value="1"/>
</dbReference>
<dbReference type="GO" id="GO:0006508">
    <property type="term" value="P:proteolysis"/>
    <property type="evidence" value="ECO:0007669"/>
    <property type="project" value="UniProtKB-KW"/>
</dbReference>
<accession>A0A2Z6P6S3</accession>
<dbReference type="PANTHER" id="PTHR37984:SF5">
    <property type="entry name" value="PROTEIN NYNRIN-LIKE"/>
    <property type="match status" value="1"/>
</dbReference>
<dbReference type="Gene3D" id="3.30.70.270">
    <property type="match status" value="2"/>
</dbReference>
<evidence type="ECO:0000313" key="12">
    <source>
        <dbReference type="Proteomes" id="UP000242715"/>
    </source>
</evidence>
<feature type="compositionally biased region" description="Acidic residues" evidence="9">
    <location>
        <begin position="7"/>
        <end position="22"/>
    </location>
</feature>
<keyword evidence="8" id="KW-0511">Multifunctional enzyme</keyword>
<dbReference type="Pfam" id="PF00078">
    <property type="entry name" value="RVT_1"/>
    <property type="match status" value="1"/>
</dbReference>
<evidence type="ECO:0000256" key="2">
    <source>
        <dbReference type="ARBA" id="ARBA00022679"/>
    </source>
</evidence>
<evidence type="ECO:0000313" key="11">
    <source>
        <dbReference type="EMBL" id="GAU44890.1"/>
    </source>
</evidence>
<keyword evidence="2" id="KW-0808">Transferase</keyword>
<keyword evidence="4" id="KW-0540">Nuclease</keyword>
<dbReference type="Proteomes" id="UP000242715">
    <property type="component" value="Unassembled WGS sequence"/>
</dbReference>
<dbReference type="AlphaFoldDB" id="A0A2Z6P6S3"/>
<dbReference type="InterPro" id="IPR000477">
    <property type="entry name" value="RT_dom"/>
</dbReference>
<evidence type="ECO:0000256" key="5">
    <source>
        <dbReference type="ARBA" id="ARBA00022759"/>
    </source>
</evidence>
<dbReference type="Pfam" id="PF08284">
    <property type="entry name" value="RVP_2"/>
    <property type="match status" value="1"/>
</dbReference>
<protein>
    <recommendedName>
        <fullName evidence="10">Reverse transcriptase domain-containing protein</fullName>
    </recommendedName>
</protein>
<dbReference type="SUPFAM" id="SSF56672">
    <property type="entry name" value="DNA/RNA polymerases"/>
    <property type="match status" value="1"/>
</dbReference>
<proteinExistence type="predicted"/>
<evidence type="ECO:0000259" key="10">
    <source>
        <dbReference type="PROSITE" id="PS50878"/>
    </source>
</evidence>
<dbReference type="PANTHER" id="PTHR37984">
    <property type="entry name" value="PROTEIN CBG26694"/>
    <property type="match status" value="1"/>
</dbReference>
<keyword evidence="1" id="KW-0645">Protease</keyword>
<dbReference type="InterPro" id="IPR050951">
    <property type="entry name" value="Retrovirus_Pol_polyprotein"/>
</dbReference>
<organism evidence="11 12">
    <name type="scientific">Trifolium subterraneum</name>
    <name type="common">Subterranean clover</name>
    <dbReference type="NCBI Taxonomy" id="3900"/>
    <lineage>
        <taxon>Eukaryota</taxon>
        <taxon>Viridiplantae</taxon>
        <taxon>Streptophyta</taxon>
        <taxon>Embryophyta</taxon>
        <taxon>Tracheophyta</taxon>
        <taxon>Spermatophyta</taxon>
        <taxon>Magnoliopsida</taxon>
        <taxon>eudicotyledons</taxon>
        <taxon>Gunneridae</taxon>
        <taxon>Pentapetalae</taxon>
        <taxon>rosids</taxon>
        <taxon>fabids</taxon>
        <taxon>Fabales</taxon>
        <taxon>Fabaceae</taxon>
        <taxon>Papilionoideae</taxon>
        <taxon>50 kb inversion clade</taxon>
        <taxon>NPAAA clade</taxon>
        <taxon>Hologalegina</taxon>
        <taxon>IRL clade</taxon>
        <taxon>Trifolieae</taxon>
        <taxon>Trifolium</taxon>
    </lineage>
</organism>
<evidence type="ECO:0000256" key="9">
    <source>
        <dbReference type="SAM" id="MobiDB-lite"/>
    </source>
</evidence>
<dbReference type="FunFam" id="3.30.70.270:FF:000020">
    <property type="entry name" value="Transposon Tf2-6 polyprotein-like Protein"/>
    <property type="match status" value="1"/>
</dbReference>
<evidence type="ECO:0000256" key="6">
    <source>
        <dbReference type="ARBA" id="ARBA00022801"/>
    </source>
</evidence>
<dbReference type="EMBL" id="DF974083">
    <property type="protein sequence ID" value="GAU44890.1"/>
    <property type="molecule type" value="Genomic_DNA"/>
</dbReference>
<dbReference type="CDD" id="cd01647">
    <property type="entry name" value="RT_LTR"/>
    <property type="match status" value="1"/>
</dbReference>
<dbReference type="FunFam" id="3.10.20.370:FF:000001">
    <property type="entry name" value="Retrovirus-related Pol polyprotein from transposon 17.6-like protein"/>
    <property type="match status" value="1"/>
</dbReference>
<dbReference type="InterPro" id="IPR021109">
    <property type="entry name" value="Peptidase_aspartic_dom_sf"/>
</dbReference>
<evidence type="ECO:0000256" key="4">
    <source>
        <dbReference type="ARBA" id="ARBA00022722"/>
    </source>
</evidence>
<evidence type="ECO:0000256" key="1">
    <source>
        <dbReference type="ARBA" id="ARBA00022670"/>
    </source>
</evidence>
<dbReference type="Pfam" id="PF17921">
    <property type="entry name" value="Integrase_H2C2"/>
    <property type="match status" value="1"/>
</dbReference>
<dbReference type="Gene3D" id="3.10.10.10">
    <property type="entry name" value="HIV Type 1 Reverse Transcriptase, subunit A, domain 1"/>
    <property type="match status" value="1"/>
</dbReference>
<dbReference type="Gene3D" id="2.40.70.10">
    <property type="entry name" value="Acid Proteases"/>
    <property type="match status" value="1"/>
</dbReference>
<keyword evidence="3" id="KW-0548">Nucleotidyltransferase</keyword>
<keyword evidence="5" id="KW-0255">Endonuclease</keyword>
<evidence type="ECO:0000256" key="7">
    <source>
        <dbReference type="ARBA" id="ARBA00022918"/>
    </source>
</evidence>
<dbReference type="GO" id="GO:0008233">
    <property type="term" value="F:peptidase activity"/>
    <property type="evidence" value="ECO:0007669"/>
    <property type="project" value="UniProtKB-KW"/>
</dbReference>
<dbReference type="FunFam" id="3.10.10.10:FF:000007">
    <property type="entry name" value="Retrovirus-related Pol polyprotein from transposon 17.6-like Protein"/>
    <property type="match status" value="1"/>
</dbReference>
<feature type="region of interest" description="Disordered" evidence="9">
    <location>
        <begin position="1"/>
        <end position="22"/>
    </location>
</feature>
<evidence type="ECO:0000256" key="8">
    <source>
        <dbReference type="ARBA" id="ARBA00023268"/>
    </source>
</evidence>
<dbReference type="InterPro" id="IPR043128">
    <property type="entry name" value="Rev_trsase/Diguanyl_cyclase"/>
</dbReference>
<dbReference type="OrthoDB" id="2013610at2759"/>